<dbReference type="GO" id="GO:0007030">
    <property type="term" value="P:Golgi organization"/>
    <property type="evidence" value="ECO:0007669"/>
    <property type="project" value="TreeGrafter"/>
</dbReference>
<comment type="catalytic activity">
    <reaction evidence="5">
        <text>a 1,2-diacyl-sn-glycero-3-phospho-(1D-myo-inositol) + ATP = a 1,2-diacyl-sn-glycero-3-phospho-(1D-myo-inositol 4-phosphate) + ADP + H(+)</text>
        <dbReference type="Rhea" id="RHEA:19877"/>
        <dbReference type="ChEBI" id="CHEBI:15378"/>
        <dbReference type="ChEBI" id="CHEBI:30616"/>
        <dbReference type="ChEBI" id="CHEBI:57880"/>
        <dbReference type="ChEBI" id="CHEBI:58178"/>
        <dbReference type="ChEBI" id="CHEBI:456216"/>
        <dbReference type="EC" id="2.7.1.67"/>
    </reaction>
</comment>
<evidence type="ECO:0000313" key="7">
    <source>
        <dbReference type="EMBL" id="TKX24135.1"/>
    </source>
</evidence>
<keyword evidence="3 5" id="KW-0418">Kinase</keyword>
<reference evidence="7 8" key="1">
    <citation type="submission" date="2018-02" db="EMBL/GenBank/DDBJ databases">
        <title>Draft genome sequences of Elsinoe sp., causing black scab on jojoba.</title>
        <authorList>
            <person name="Stodart B."/>
            <person name="Jeffress S."/>
            <person name="Ash G."/>
            <person name="Arun Chinnappa K."/>
        </authorList>
    </citation>
    <scope>NUCLEOTIDE SEQUENCE [LARGE SCALE GENOMIC DNA]</scope>
    <source>
        <strain evidence="7 8">Hillstone_2</strain>
    </source>
</reference>
<dbReference type="InterPro" id="IPR039756">
    <property type="entry name" value="Lsb6/PI4K2"/>
</dbReference>
<keyword evidence="2 5" id="KW-0547">Nucleotide-binding</keyword>
<dbReference type="EC" id="2.7.1.67" evidence="5"/>
<dbReference type="GO" id="GO:0000329">
    <property type="term" value="C:fungal-type vacuole membrane"/>
    <property type="evidence" value="ECO:0007669"/>
    <property type="project" value="TreeGrafter"/>
</dbReference>
<dbReference type="PANTHER" id="PTHR12865:SF1">
    <property type="entry name" value="PHOSPHATIDYLINOSITOL 4-KINASE TYPE 2"/>
    <property type="match status" value="1"/>
</dbReference>
<comment type="subcellular location">
    <subcellularLocation>
        <location evidence="5">Cell membrane</location>
        <topology evidence="5">Peripheral membrane protein</topology>
    </subcellularLocation>
    <subcellularLocation>
        <location evidence="5">Vacuole membrane</location>
        <topology evidence="5">Peripheral membrane protein</topology>
    </subcellularLocation>
</comment>
<accession>A0A4U7B371</accession>
<keyword evidence="1 5" id="KW-0808">Transferase</keyword>
<dbReference type="Proteomes" id="UP000308133">
    <property type="component" value="Unassembled WGS sequence"/>
</dbReference>
<evidence type="ECO:0000256" key="5">
    <source>
        <dbReference type="RuleBase" id="RU367084"/>
    </source>
</evidence>
<dbReference type="GO" id="GO:0046854">
    <property type="term" value="P:phosphatidylinositol phosphate biosynthetic process"/>
    <property type="evidence" value="ECO:0007669"/>
    <property type="project" value="UniProtKB-UniRule"/>
</dbReference>
<dbReference type="GO" id="GO:0007032">
    <property type="term" value="P:endosome organization"/>
    <property type="evidence" value="ECO:0007669"/>
    <property type="project" value="TreeGrafter"/>
</dbReference>
<evidence type="ECO:0000256" key="3">
    <source>
        <dbReference type="ARBA" id="ARBA00022777"/>
    </source>
</evidence>
<dbReference type="GO" id="GO:0005768">
    <property type="term" value="C:endosome"/>
    <property type="evidence" value="ECO:0007669"/>
    <property type="project" value="UniProtKB-UniRule"/>
</dbReference>
<evidence type="ECO:0000256" key="6">
    <source>
        <dbReference type="SAM" id="MobiDB-lite"/>
    </source>
</evidence>
<evidence type="ECO:0000256" key="1">
    <source>
        <dbReference type="ARBA" id="ARBA00022679"/>
    </source>
</evidence>
<keyword evidence="5" id="KW-0472">Membrane</keyword>
<dbReference type="PANTHER" id="PTHR12865">
    <property type="entry name" value="PHOSPHATIDYLINOSITOL 4-KINASE TYPE-II"/>
    <property type="match status" value="1"/>
</dbReference>
<dbReference type="GO" id="GO:0005886">
    <property type="term" value="C:plasma membrane"/>
    <property type="evidence" value="ECO:0007669"/>
    <property type="project" value="UniProtKB-SubCell"/>
</dbReference>
<organism evidence="7 8">
    <name type="scientific">Elsinoe australis</name>
    <dbReference type="NCBI Taxonomy" id="40998"/>
    <lineage>
        <taxon>Eukaryota</taxon>
        <taxon>Fungi</taxon>
        <taxon>Dikarya</taxon>
        <taxon>Ascomycota</taxon>
        <taxon>Pezizomycotina</taxon>
        <taxon>Dothideomycetes</taxon>
        <taxon>Dothideomycetidae</taxon>
        <taxon>Myriangiales</taxon>
        <taxon>Elsinoaceae</taxon>
        <taxon>Elsinoe</taxon>
    </lineage>
</organism>
<dbReference type="GO" id="GO:0005802">
    <property type="term" value="C:trans-Golgi network"/>
    <property type="evidence" value="ECO:0007669"/>
    <property type="project" value="TreeGrafter"/>
</dbReference>
<protein>
    <recommendedName>
        <fullName evidence="5">Phosphatidylinositol 4-kinase</fullName>
        <ecNumber evidence="5">2.7.1.67</ecNumber>
    </recommendedName>
</protein>
<evidence type="ECO:0000256" key="4">
    <source>
        <dbReference type="ARBA" id="ARBA00022840"/>
    </source>
</evidence>
<comment type="similarity">
    <text evidence="5">Belongs to the PI3/PI4-kinase family.</text>
</comment>
<feature type="compositionally biased region" description="Polar residues" evidence="6">
    <location>
        <begin position="90"/>
        <end position="127"/>
    </location>
</feature>
<name>A0A4U7B371_9PEZI</name>
<comment type="caution">
    <text evidence="7">The sequence shown here is derived from an EMBL/GenBank/DDBJ whole genome shotgun (WGS) entry which is preliminary data.</text>
</comment>
<keyword evidence="4 5" id="KW-0067">ATP-binding</keyword>
<dbReference type="GO" id="GO:0005524">
    <property type="term" value="F:ATP binding"/>
    <property type="evidence" value="ECO:0007669"/>
    <property type="project" value="UniProtKB-UniRule"/>
</dbReference>
<proteinExistence type="inferred from homology"/>
<sequence length="240" mass="27404">MDSDFKESMYAKQIAVLKGQAWNVVETLKTPDHGPLELTRRQRVCVWDDIVEIPVATPMRPTSIEIRQKYNTPTKKRNMVETEEMDISSALESESSKQPDLLSLSTSNLPAVPSNPFNMSRQNSYNRHSIEEDGPLSPSSINGFTFDTNKERNKRPEIPRSKTRISMDDTRRLFDGLGDRRRRFSIGIGSRRGTVGSEDQDDDLGDLGYAAAEDQEHNRRKVIVERLETVKSRNPVFTWC</sequence>
<evidence type="ECO:0000256" key="2">
    <source>
        <dbReference type="ARBA" id="ARBA00022741"/>
    </source>
</evidence>
<gene>
    <name evidence="7" type="ORF">C1H76_3703</name>
</gene>
<dbReference type="GO" id="GO:0004430">
    <property type="term" value="F:1-phosphatidylinositol 4-kinase activity"/>
    <property type="evidence" value="ECO:0007669"/>
    <property type="project" value="UniProtKB-UniRule"/>
</dbReference>
<comment type="cofactor">
    <cofactor evidence="5">
        <name>Mg(2+)</name>
        <dbReference type="ChEBI" id="CHEBI:18420"/>
    </cofactor>
    <cofactor evidence="5">
        <name>Mn(2+)</name>
        <dbReference type="ChEBI" id="CHEBI:29035"/>
    </cofactor>
</comment>
<feature type="compositionally biased region" description="Polar residues" evidence="6">
    <location>
        <begin position="137"/>
        <end position="147"/>
    </location>
</feature>
<dbReference type="EMBL" id="PTQR01000047">
    <property type="protein sequence ID" value="TKX24135.1"/>
    <property type="molecule type" value="Genomic_DNA"/>
</dbReference>
<feature type="region of interest" description="Disordered" evidence="6">
    <location>
        <begin position="85"/>
        <end position="157"/>
    </location>
</feature>
<keyword evidence="5" id="KW-1003">Cell membrane</keyword>
<evidence type="ECO:0000313" key="8">
    <source>
        <dbReference type="Proteomes" id="UP000308133"/>
    </source>
</evidence>
<feature type="compositionally biased region" description="Basic and acidic residues" evidence="6">
    <location>
        <begin position="148"/>
        <end position="157"/>
    </location>
</feature>
<dbReference type="AlphaFoldDB" id="A0A4U7B371"/>